<reference evidence="2" key="1">
    <citation type="journal article" date="2013" name="Science">
        <title>Comparative analysis of bat genomes provides insight into the evolution of flight and immunity.</title>
        <authorList>
            <person name="Zhang G."/>
            <person name="Cowled C."/>
            <person name="Shi Z."/>
            <person name="Huang Z."/>
            <person name="Bishop-Lilly K.A."/>
            <person name="Fang X."/>
            <person name="Wynne J.W."/>
            <person name="Xiong Z."/>
            <person name="Baker M.L."/>
            <person name="Zhao W."/>
            <person name="Tachedjian M."/>
            <person name="Zhu Y."/>
            <person name="Zhou P."/>
            <person name="Jiang X."/>
            <person name="Ng J."/>
            <person name="Yang L."/>
            <person name="Wu L."/>
            <person name="Xiao J."/>
            <person name="Feng Y."/>
            <person name="Chen Y."/>
            <person name="Sun X."/>
            <person name="Zhang Y."/>
            <person name="Marsh G.A."/>
            <person name="Crameri G."/>
            <person name="Broder C.C."/>
            <person name="Frey K.G."/>
            <person name="Wang L.F."/>
            <person name="Wang J."/>
        </authorList>
    </citation>
    <scope>NUCLEOTIDE SEQUENCE [LARGE SCALE GENOMIC DNA]</scope>
</reference>
<keyword evidence="2" id="KW-1185">Reference proteome</keyword>
<sequence length="207" mass="22256">MSLPLEIGDLEDKAIHLLSRELVISASTVAVMRPSMIVPMTTGGSIAVGTGFPFAVFPQLYEIGGRSFNAYIHEDRGVSNTRGNSQPWAPSGAKPTTEIVNCIIKCALGIKYHMICKPQQNPMAQIGRRFSALYSIVKPGVQPPVVDIDPTFDLKAAVSWLSSKGLDTIILGSLLNMENHSTVGPTGKAFIAQINLISSYAEMTPLL</sequence>
<accession>L5M7T6</accession>
<evidence type="ECO:0000313" key="1">
    <source>
        <dbReference type="EMBL" id="ELK34397.1"/>
    </source>
</evidence>
<protein>
    <submittedName>
        <fullName evidence="1">Uncharacterized protein</fullName>
    </submittedName>
</protein>
<dbReference type="AlphaFoldDB" id="L5M7T6"/>
<gene>
    <name evidence="1" type="ORF">MDA_GLEAN10023777</name>
</gene>
<dbReference type="EMBL" id="KB103226">
    <property type="protein sequence ID" value="ELK34397.1"/>
    <property type="molecule type" value="Genomic_DNA"/>
</dbReference>
<evidence type="ECO:0000313" key="2">
    <source>
        <dbReference type="Proteomes" id="UP000010556"/>
    </source>
</evidence>
<dbReference type="Proteomes" id="UP000010556">
    <property type="component" value="Unassembled WGS sequence"/>
</dbReference>
<proteinExistence type="predicted"/>
<name>L5M7T6_MYODS</name>
<organism evidence="1 2">
    <name type="scientific">Myotis davidii</name>
    <name type="common">David's myotis</name>
    <dbReference type="NCBI Taxonomy" id="225400"/>
    <lineage>
        <taxon>Eukaryota</taxon>
        <taxon>Metazoa</taxon>
        <taxon>Chordata</taxon>
        <taxon>Craniata</taxon>
        <taxon>Vertebrata</taxon>
        <taxon>Euteleostomi</taxon>
        <taxon>Mammalia</taxon>
        <taxon>Eutheria</taxon>
        <taxon>Laurasiatheria</taxon>
        <taxon>Chiroptera</taxon>
        <taxon>Yangochiroptera</taxon>
        <taxon>Vespertilionidae</taxon>
        <taxon>Myotis</taxon>
    </lineage>
</organism>